<sequence length="82" mass="9487">MSVVVPIQRALRIRHASDKPPPQGLIRFRSGPCLSFVRWIPSSVGSHTRESRRRRHPRSRRFKFWRATIGHCCVVGDLADIQ</sequence>
<dbReference type="AlphaFoldDB" id="A0A7E4VGX8"/>
<dbReference type="WBParaSite" id="Pan_g20981.t1">
    <property type="protein sequence ID" value="Pan_g20981.t1"/>
    <property type="gene ID" value="Pan_g20981"/>
</dbReference>
<dbReference type="Proteomes" id="UP000492821">
    <property type="component" value="Unassembled WGS sequence"/>
</dbReference>
<reference evidence="1" key="1">
    <citation type="journal article" date="2013" name="Genetics">
        <title>The draft genome and transcriptome of Panagrellus redivivus are shaped by the harsh demands of a free-living lifestyle.</title>
        <authorList>
            <person name="Srinivasan J."/>
            <person name="Dillman A.R."/>
            <person name="Macchietto M.G."/>
            <person name="Heikkinen L."/>
            <person name="Lakso M."/>
            <person name="Fracchia K.M."/>
            <person name="Antoshechkin I."/>
            <person name="Mortazavi A."/>
            <person name="Wong G."/>
            <person name="Sternberg P.W."/>
        </authorList>
    </citation>
    <scope>NUCLEOTIDE SEQUENCE [LARGE SCALE GENOMIC DNA]</scope>
    <source>
        <strain evidence="1">MT8872</strain>
    </source>
</reference>
<organism evidence="1 2">
    <name type="scientific">Panagrellus redivivus</name>
    <name type="common">Microworm</name>
    <dbReference type="NCBI Taxonomy" id="6233"/>
    <lineage>
        <taxon>Eukaryota</taxon>
        <taxon>Metazoa</taxon>
        <taxon>Ecdysozoa</taxon>
        <taxon>Nematoda</taxon>
        <taxon>Chromadorea</taxon>
        <taxon>Rhabditida</taxon>
        <taxon>Tylenchina</taxon>
        <taxon>Panagrolaimomorpha</taxon>
        <taxon>Panagrolaimoidea</taxon>
        <taxon>Panagrolaimidae</taxon>
        <taxon>Panagrellus</taxon>
    </lineage>
</organism>
<protein>
    <submittedName>
        <fullName evidence="2">Uncharacterized protein</fullName>
    </submittedName>
</protein>
<reference evidence="2" key="2">
    <citation type="submission" date="2020-10" db="UniProtKB">
        <authorList>
            <consortium name="WormBaseParasite"/>
        </authorList>
    </citation>
    <scope>IDENTIFICATION</scope>
</reference>
<proteinExistence type="predicted"/>
<evidence type="ECO:0000313" key="1">
    <source>
        <dbReference type="Proteomes" id="UP000492821"/>
    </source>
</evidence>
<keyword evidence="1" id="KW-1185">Reference proteome</keyword>
<name>A0A7E4VGX8_PANRE</name>
<accession>A0A7E4VGX8</accession>
<evidence type="ECO:0000313" key="2">
    <source>
        <dbReference type="WBParaSite" id="Pan_g20981.t1"/>
    </source>
</evidence>